<evidence type="ECO:0000256" key="1">
    <source>
        <dbReference type="SAM" id="SignalP"/>
    </source>
</evidence>
<keyword evidence="3" id="KW-1185">Reference proteome</keyword>
<dbReference type="AlphaFoldDB" id="A0A078B3L6"/>
<evidence type="ECO:0000313" key="2">
    <source>
        <dbReference type="EMBL" id="CDW89125.1"/>
    </source>
</evidence>
<keyword evidence="1" id="KW-0732">Signal</keyword>
<name>A0A078B3L6_STYLE</name>
<protein>
    <recommendedName>
        <fullName evidence="4">Thaumatin domain-containing protein</fullName>
    </recommendedName>
</protein>
<dbReference type="SUPFAM" id="SSF49870">
    <property type="entry name" value="Osmotin, thaumatin-like protein"/>
    <property type="match status" value="1"/>
</dbReference>
<dbReference type="EMBL" id="CCKQ01017260">
    <property type="protein sequence ID" value="CDW89125.1"/>
    <property type="molecule type" value="Genomic_DNA"/>
</dbReference>
<dbReference type="InterPro" id="IPR037176">
    <property type="entry name" value="Osmotin/thaumatin-like_sf"/>
</dbReference>
<dbReference type="OMA" id="GYWTADQ"/>
<accession>A0A078B3L6</accession>
<proteinExistence type="predicted"/>
<evidence type="ECO:0008006" key="4">
    <source>
        <dbReference type="Google" id="ProtNLM"/>
    </source>
</evidence>
<dbReference type="PROSITE" id="PS51367">
    <property type="entry name" value="THAUMATIN_2"/>
    <property type="match status" value="1"/>
</dbReference>
<feature type="signal peptide" evidence="1">
    <location>
        <begin position="1"/>
        <end position="19"/>
    </location>
</feature>
<organism evidence="2 3">
    <name type="scientific">Stylonychia lemnae</name>
    <name type="common">Ciliate</name>
    <dbReference type="NCBI Taxonomy" id="5949"/>
    <lineage>
        <taxon>Eukaryota</taxon>
        <taxon>Sar</taxon>
        <taxon>Alveolata</taxon>
        <taxon>Ciliophora</taxon>
        <taxon>Intramacronucleata</taxon>
        <taxon>Spirotrichea</taxon>
        <taxon>Stichotrichia</taxon>
        <taxon>Sporadotrichida</taxon>
        <taxon>Oxytrichidae</taxon>
        <taxon>Stylonychinae</taxon>
        <taxon>Stylonychia</taxon>
    </lineage>
</organism>
<feature type="chain" id="PRO_5001729793" description="Thaumatin domain-containing protein" evidence="1">
    <location>
        <begin position="20"/>
        <end position="399"/>
    </location>
</feature>
<dbReference type="Proteomes" id="UP000039865">
    <property type="component" value="Unassembled WGS sequence"/>
</dbReference>
<sequence>MRTQISVIALLLFSTTIRAAERKINVRNLCNKPIWFAASGGSARNIHSPTDTSCGGDGDCFQGSKCVQTGAIRQCFWQNPTFSDGNYKLDPNQQKQTSIPIYDNGSEIIWSGIMGGRSNCSPSGCETSDCGNGDGACKAGQGFQQPATQAEMTLVKTGVDFYDVEVINGIHLPVSFGPTNVAGQSAYKCGTPGAKHPNTNVGSCSWDLQPPSNDYNWVTAGGNHCNADSDCQGTKCGLSFNPGHADLIQKTCGNHLGYWTADQVCGVIPSFGAPFNCQDRLPAPYSGFNNWNMYLCVGIGSCYQPGASDSCCGCVNWDEEGVDVPSYPYTEKCVNKNSAWNDRMKNTLKWMKKACPTAYTYPYDDISSTFTCQHMNGSVNIVDYQVTFCPQNEQSVFLQ</sequence>
<evidence type="ECO:0000313" key="3">
    <source>
        <dbReference type="Proteomes" id="UP000039865"/>
    </source>
</evidence>
<dbReference type="Gene3D" id="2.60.110.10">
    <property type="entry name" value="Thaumatin"/>
    <property type="match status" value="1"/>
</dbReference>
<dbReference type="Pfam" id="PF00314">
    <property type="entry name" value="Thaumatin"/>
    <property type="match status" value="2"/>
</dbReference>
<gene>
    <name evidence="2" type="primary">Contig17331.g18448</name>
    <name evidence="2" type="ORF">STYLEM_18254</name>
</gene>
<dbReference type="InParanoid" id="A0A078B3L6"/>
<dbReference type="OrthoDB" id="441166at2759"/>
<reference evidence="2 3" key="1">
    <citation type="submission" date="2014-06" db="EMBL/GenBank/DDBJ databases">
        <authorList>
            <person name="Swart Estienne"/>
        </authorList>
    </citation>
    <scope>NUCLEOTIDE SEQUENCE [LARGE SCALE GENOMIC DNA]</scope>
    <source>
        <strain evidence="2 3">130c</strain>
    </source>
</reference>
<dbReference type="InterPro" id="IPR001938">
    <property type="entry name" value="Thaumatin"/>
</dbReference>
<dbReference type="PANTHER" id="PTHR31048">
    <property type="entry name" value="OS03G0233200 PROTEIN"/>
    <property type="match status" value="1"/>
</dbReference>